<keyword evidence="2" id="KW-1185">Reference proteome</keyword>
<dbReference type="EMBL" id="LQRT01000024">
    <property type="protein sequence ID" value="KZS39874.1"/>
    <property type="molecule type" value="Genomic_DNA"/>
</dbReference>
<protein>
    <submittedName>
        <fullName evidence="1">Uncharacterized protein</fullName>
    </submittedName>
</protein>
<reference evidence="1 2" key="1">
    <citation type="submission" date="2016-01" db="EMBL/GenBank/DDBJ databases">
        <title>The draft genome sequence of Aquimarina sp. RZW4-3-2.</title>
        <authorList>
            <person name="Wang Y."/>
        </authorList>
    </citation>
    <scope>NUCLEOTIDE SEQUENCE [LARGE SCALE GENOMIC DNA]</scope>
    <source>
        <strain evidence="1 2">RZW4-3-2</strain>
    </source>
</reference>
<dbReference type="Proteomes" id="UP000076715">
    <property type="component" value="Unassembled WGS sequence"/>
</dbReference>
<dbReference type="OrthoDB" id="853657at2"/>
<dbReference type="RefSeq" id="WP_066315827.1">
    <property type="nucleotide sequence ID" value="NZ_LQRT01000024.1"/>
</dbReference>
<evidence type="ECO:0000313" key="2">
    <source>
        <dbReference type="Proteomes" id="UP000076715"/>
    </source>
</evidence>
<proteinExistence type="predicted"/>
<gene>
    <name evidence="1" type="ORF">AWE51_09520</name>
</gene>
<evidence type="ECO:0000313" key="1">
    <source>
        <dbReference type="EMBL" id="KZS39874.1"/>
    </source>
</evidence>
<organism evidence="1 2">
    <name type="scientific">Aquimarina aggregata</name>
    <dbReference type="NCBI Taxonomy" id="1642818"/>
    <lineage>
        <taxon>Bacteria</taxon>
        <taxon>Pseudomonadati</taxon>
        <taxon>Bacteroidota</taxon>
        <taxon>Flavobacteriia</taxon>
        <taxon>Flavobacteriales</taxon>
        <taxon>Flavobacteriaceae</taxon>
        <taxon>Aquimarina</taxon>
    </lineage>
</organism>
<name>A0A162CNN8_9FLAO</name>
<dbReference type="AlphaFoldDB" id="A0A162CNN8"/>
<comment type="caution">
    <text evidence="1">The sequence shown here is derived from an EMBL/GenBank/DDBJ whole genome shotgun (WGS) entry which is preliminary data.</text>
</comment>
<accession>A0A162CNN8</accession>
<sequence length="204" mass="24174">MKLIITLFSILLLGIFKGFSQTKGSIKTIKEKYTIITDLLEKKELTQTILQSNCEDNNSKNIQIGFYYADDVLVYINHTYNQGHNNYNYHYYIWDNVLIFYFSDHASWNWDYECAPKEQEYANEVWTYEEKRVYLVDETPIKCLYKTFEEKSIDRATNPEIELSSTIKNKNIDCNKTMIENILSSYKKLLALQDKEDICNLDID</sequence>